<sequence length="321" mass="35659">MLCILMILTIASFTGAVSTERSVEKRATAYQLVSTEVDWYNAKAACETQNSKLAEIRSQADLDAAIQATTGYSRPFWIGVIDPQEDNTFEYATGGALTFSNWMSNAPFVYNQVSSVVMYPGSGEWENVGTYYTFGYLCVSDTGPGVSGDPHMTTFDGRPFSFQGICWYTLFKDCSSSNPDFEVTAEFEPREDSSIQQVRTRTVSVNVTVGGDFVIINRLDVVAGRADEHMTEARPIHVHKDDKTITLTFTSKDTTFTLHWTLKKHSLRVSIDGSDYRGHLCGLLGDDDGNSRNDFLTPDGDVVYDATEFGRSWEVEGKKCD</sequence>
<feature type="domain" description="C-type lectin" evidence="4">
    <location>
        <begin position="25"/>
        <end position="139"/>
    </location>
</feature>
<gene>
    <name evidence="7" type="primary">LOC102808144</name>
</gene>
<dbReference type="SUPFAM" id="SSF56436">
    <property type="entry name" value="C-type lectin-like"/>
    <property type="match status" value="1"/>
</dbReference>
<keyword evidence="2" id="KW-0325">Glycoprotein</keyword>
<dbReference type="Proteomes" id="UP000694865">
    <property type="component" value="Unplaced"/>
</dbReference>
<dbReference type="PROSITE" id="PS50041">
    <property type="entry name" value="C_TYPE_LECTIN_2"/>
    <property type="match status" value="1"/>
</dbReference>
<protein>
    <submittedName>
        <fullName evidence="7">Otogelin-like</fullName>
    </submittedName>
</protein>
<dbReference type="InterPro" id="IPR016187">
    <property type="entry name" value="CTDL_fold"/>
</dbReference>
<dbReference type="InterPro" id="IPR016186">
    <property type="entry name" value="C-type_lectin-like/link_sf"/>
</dbReference>
<accession>A0ABM0MF26</accession>
<evidence type="ECO:0000313" key="7">
    <source>
        <dbReference type="RefSeq" id="XP_006818617.1"/>
    </source>
</evidence>
<feature type="domain" description="VWFD" evidence="5">
    <location>
        <begin position="142"/>
        <end position="321"/>
    </location>
</feature>
<organism evidence="6 7">
    <name type="scientific">Saccoglossus kowalevskii</name>
    <name type="common">Acorn worm</name>
    <dbReference type="NCBI Taxonomy" id="10224"/>
    <lineage>
        <taxon>Eukaryota</taxon>
        <taxon>Metazoa</taxon>
        <taxon>Hemichordata</taxon>
        <taxon>Enteropneusta</taxon>
        <taxon>Harrimaniidae</taxon>
        <taxon>Saccoglossus</taxon>
    </lineage>
</organism>
<dbReference type="InterPro" id="IPR001304">
    <property type="entry name" value="C-type_lectin-like"/>
</dbReference>
<evidence type="ECO:0000256" key="2">
    <source>
        <dbReference type="ARBA" id="ARBA00023180"/>
    </source>
</evidence>
<dbReference type="PROSITE" id="PS51233">
    <property type="entry name" value="VWFD"/>
    <property type="match status" value="1"/>
</dbReference>
<reference evidence="7" key="1">
    <citation type="submission" date="2025-08" db="UniProtKB">
        <authorList>
            <consortium name="RefSeq"/>
        </authorList>
    </citation>
    <scope>IDENTIFICATION</scope>
    <source>
        <tissue evidence="7">Testes</tissue>
    </source>
</reference>
<dbReference type="CDD" id="cd00037">
    <property type="entry name" value="CLECT"/>
    <property type="match status" value="1"/>
</dbReference>
<proteinExistence type="predicted"/>
<dbReference type="PANTHER" id="PTHR11339">
    <property type="entry name" value="EXTRACELLULAR MATRIX GLYCOPROTEIN RELATED"/>
    <property type="match status" value="1"/>
</dbReference>
<evidence type="ECO:0000259" key="4">
    <source>
        <dbReference type="PROSITE" id="PS50041"/>
    </source>
</evidence>
<keyword evidence="3" id="KW-0732">Signal</keyword>
<keyword evidence="1" id="KW-1015">Disulfide bond</keyword>
<evidence type="ECO:0000256" key="1">
    <source>
        <dbReference type="ARBA" id="ARBA00023157"/>
    </source>
</evidence>
<dbReference type="Pfam" id="PF00094">
    <property type="entry name" value="VWD"/>
    <property type="match status" value="1"/>
</dbReference>
<keyword evidence="6" id="KW-1185">Reference proteome</keyword>
<feature type="chain" id="PRO_5046414926" evidence="3">
    <location>
        <begin position="17"/>
        <end position="321"/>
    </location>
</feature>
<dbReference type="InterPro" id="IPR050780">
    <property type="entry name" value="Mucin_vWF_Thrombospondin_sf"/>
</dbReference>
<feature type="signal peptide" evidence="3">
    <location>
        <begin position="1"/>
        <end position="16"/>
    </location>
</feature>
<dbReference type="SMART" id="SM00034">
    <property type="entry name" value="CLECT"/>
    <property type="match status" value="1"/>
</dbReference>
<dbReference type="GeneID" id="102808144"/>
<name>A0ABM0MF26_SACKO</name>
<dbReference type="Pfam" id="PF00059">
    <property type="entry name" value="Lectin_C"/>
    <property type="match status" value="1"/>
</dbReference>
<evidence type="ECO:0000259" key="5">
    <source>
        <dbReference type="PROSITE" id="PS51233"/>
    </source>
</evidence>
<evidence type="ECO:0000256" key="3">
    <source>
        <dbReference type="SAM" id="SignalP"/>
    </source>
</evidence>
<dbReference type="SMART" id="SM00216">
    <property type="entry name" value="VWD"/>
    <property type="match status" value="1"/>
</dbReference>
<dbReference type="InterPro" id="IPR001846">
    <property type="entry name" value="VWF_type-D"/>
</dbReference>
<dbReference type="Gene3D" id="3.10.100.10">
    <property type="entry name" value="Mannose-Binding Protein A, subunit A"/>
    <property type="match status" value="1"/>
</dbReference>
<evidence type="ECO:0000313" key="6">
    <source>
        <dbReference type="Proteomes" id="UP000694865"/>
    </source>
</evidence>
<dbReference type="RefSeq" id="XP_006818617.1">
    <property type="nucleotide sequence ID" value="XM_006818554.1"/>
</dbReference>